<feature type="region of interest" description="Disordered" evidence="1">
    <location>
        <begin position="16"/>
        <end position="88"/>
    </location>
</feature>
<protein>
    <recommendedName>
        <fullName evidence="2">C2H2-type domain-containing protein</fullName>
    </recommendedName>
</protein>
<feature type="compositionally biased region" description="Basic and acidic residues" evidence="1">
    <location>
        <begin position="203"/>
        <end position="217"/>
    </location>
</feature>
<evidence type="ECO:0000259" key="2">
    <source>
        <dbReference type="PROSITE" id="PS00028"/>
    </source>
</evidence>
<dbReference type="SUPFAM" id="SSF51182">
    <property type="entry name" value="RmlC-like cupins"/>
    <property type="match status" value="1"/>
</dbReference>
<feature type="compositionally biased region" description="Basic and acidic residues" evidence="1">
    <location>
        <begin position="620"/>
        <end position="654"/>
    </location>
</feature>
<organism evidence="3 4">
    <name type="scientific">Neonectria punicea</name>
    <dbReference type="NCBI Taxonomy" id="979145"/>
    <lineage>
        <taxon>Eukaryota</taxon>
        <taxon>Fungi</taxon>
        <taxon>Dikarya</taxon>
        <taxon>Ascomycota</taxon>
        <taxon>Pezizomycotina</taxon>
        <taxon>Sordariomycetes</taxon>
        <taxon>Hypocreomycetidae</taxon>
        <taxon>Hypocreales</taxon>
        <taxon>Nectriaceae</taxon>
        <taxon>Neonectria</taxon>
    </lineage>
</organism>
<feature type="compositionally biased region" description="Polar residues" evidence="1">
    <location>
        <begin position="224"/>
        <end position="235"/>
    </location>
</feature>
<feature type="compositionally biased region" description="Polar residues" evidence="1">
    <location>
        <begin position="334"/>
        <end position="345"/>
    </location>
</feature>
<proteinExistence type="predicted"/>
<dbReference type="InterPro" id="IPR013087">
    <property type="entry name" value="Znf_C2H2_type"/>
</dbReference>
<name>A0ABR1GY37_9HYPO</name>
<dbReference type="Gene3D" id="2.60.120.10">
    <property type="entry name" value="Jelly Rolls"/>
    <property type="match status" value="1"/>
</dbReference>
<sequence>MVLYSELWPTPLYKMQQEQAPAKRIKRTSFSPWSSGVMGSSSKTDGPATPKAAVISPEPPRIVSDLSEQATQRVPSPLNGAANKVPPTQQATTGMLAKHPKIVDMQQQWEKGQKAAGSPGGSPGAEASAGGGQSQAEAPPVGQKQPSPAMSSHAAAVSASQRKRPSPDKPSSEPPSKKPQTARQSLPVTQANVQESAKIKSSVRAEARRFTEAEAQKHLAAAKSASTVSAPSFLSSVAKKAPLTVPKDSGTPLPKKATLPALSQGALSAPKKSETTPPNLPKKVEPAWKNTVPASKSLPPSLPKKVEPPTPQTTAPPSTSTSTSTSTSEMPPQLVSTESVRTSGKSAPKVGEPVVSIPIAEGDRLYSLFPTADGVLLGARGALIPKNYKMHDDPDLPYICPVRDCRRLFPSLKGLGGHFSAGHCTITFNDNGDGTLSKVGSYTSHGSKGAPGIVVSRNPLPPNAPPPADPGLSYFASHKTQTTRPSLGGNDSDIESEVRDYLHRFLATTQKTYRREDVRYMINLQRKRNLPDAWIQYHQNSDLDVTHYACALAYLIGEEVIGEEECDAQTRFKDRPTSRLSTPCIRLPSNMHAAAQKVFSTVPSCVGCRYWSHLQRQKNRCDWSPDPKLSRSQSAEDTKKGIVDVKGPDSKVEETIEDEDEDEEVVREVRQTRRRFAAPAPVQTPVPVPVPVKVLPPAAPAIMGNNGLANTSGQFSGSSMEMEEWEVAPGRVMDGAASNIAYSNSYLTSGQPVTVSEDVSFNVLVVKPGSVSHWSVEDDKLRTVSVAAGKVIVTMSGKTYRLGPNGMFIVRPGQACKVENRLYIDSVMHCTTIADF</sequence>
<feature type="domain" description="C2H2-type" evidence="2">
    <location>
        <begin position="400"/>
        <end position="423"/>
    </location>
</feature>
<feature type="compositionally biased region" description="Gly residues" evidence="1">
    <location>
        <begin position="118"/>
        <end position="133"/>
    </location>
</feature>
<evidence type="ECO:0000313" key="4">
    <source>
        <dbReference type="Proteomes" id="UP001498476"/>
    </source>
</evidence>
<dbReference type="InterPro" id="IPR014710">
    <property type="entry name" value="RmlC-like_jellyroll"/>
</dbReference>
<dbReference type="Proteomes" id="UP001498476">
    <property type="component" value="Unassembled WGS sequence"/>
</dbReference>
<feature type="compositionally biased region" description="Low complexity" evidence="1">
    <location>
        <begin position="147"/>
        <end position="160"/>
    </location>
</feature>
<feature type="compositionally biased region" description="Polar residues" evidence="1">
    <location>
        <begin position="181"/>
        <end position="195"/>
    </location>
</feature>
<evidence type="ECO:0000313" key="3">
    <source>
        <dbReference type="EMBL" id="KAK7413727.1"/>
    </source>
</evidence>
<dbReference type="EMBL" id="JAZAVJ010000120">
    <property type="protein sequence ID" value="KAK7413727.1"/>
    <property type="molecule type" value="Genomic_DNA"/>
</dbReference>
<feature type="compositionally biased region" description="Low complexity" evidence="1">
    <location>
        <begin position="29"/>
        <end position="42"/>
    </location>
</feature>
<reference evidence="3 4" key="1">
    <citation type="journal article" date="2025" name="Microbiol. Resour. Announc.">
        <title>Draft genome sequences for Neonectria magnoliae and Neonectria punicea, canker pathogens of Liriodendron tulipifera and Acer saccharum in West Virginia.</title>
        <authorList>
            <person name="Petronek H.M."/>
            <person name="Kasson M.T."/>
            <person name="Metheny A.M."/>
            <person name="Stauder C.M."/>
            <person name="Lovett B."/>
            <person name="Lynch S.C."/>
            <person name="Garnas J.R."/>
            <person name="Kasson L.R."/>
            <person name="Stajich J.E."/>
        </authorList>
    </citation>
    <scope>NUCLEOTIDE SEQUENCE [LARGE SCALE GENOMIC DNA]</scope>
    <source>
        <strain evidence="3 4">NRRL 64653</strain>
    </source>
</reference>
<keyword evidence="4" id="KW-1185">Reference proteome</keyword>
<comment type="caution">
    <text evidence="3">The sequence shown here is derived from an EMBL/GenBank/DDBJ whole genome shotgun (WGS) entry which is preliminary data.</text>
</comment>
<dbReference type="PROSITE" id="PS00028">
    <property type="entry name" value="ZINC_FINGER_C2H2_1"/>
    <property type="match status" value="1"/>
</dbReference>
<feature type="compositionally biased region" description="Low complexity" evidence="1">
    <location>
        <begin position="312"/>
        <end position="332"/>
    </location>
</feature>
<feature type="region of interest" description="Disordered" evidence="1">
    <location>
        <begin position="620"/>
        <end position="662"/>
    </location>
</feature>
<feature type="region of interest" description="Disordered" evidence="1">
    <location>
        <begin position="109"/>
        <end position="350"/>
    </location>
</feature>
<evidence type="ECO:0000256" key="1">
    <source>
        <dbReference type="SAM" id="MobiDB-lite"/>
    </source>
</evidence>
<accession>A0ABR1GY37</accession>
<dbReference type="InterPro" id="IPR011051">
    <property type="entry name" value="RmlC_Cupin_sf"/>
</dbReference>
<gene>
    <name evidence="3" type="ORF">QQX98_007370</name>
</gene>